<dbReference type="Gene3D" id="3.20.20.100">
    <property type="entry name" value="NADP-dependent oxidoreductase domain"/>
    <property type="match status" value="1"/>
</dbReference>
<dbReference type="InterPro" id="IPR050523">
    <property type="entry name" value="AKR_Detox_Biosynth"/>
</dbReference>
<dbReference type="AlphaFoldDB" id="A0A4D7YVN0"/>
<organism evidence="3 4">
    <name type="scientific">Agrobacterium tumefaciens</name>
    <dbReference type="NCBI Taxonomy" id="358"/>
    <lineage>
        <taxon>Bacteria</taxon>
        <taxon>Pseudomonadati</taxon>
        <taxon>Pseudomonadota</taxon>
        <taxon>Alphaproteobacteria</taxon>
        <taxon>Hyphomicrobiales</taxon>
        <taxon>Rhizobiaceae</taxon>
        <taxon>Rhizobium/Agrobacterium group</taxon>
        <taxon>Agrobacterium</taxon>
        <taxon>Agrobacterium tumefaciens complex</taxon>
    </lineage>
</organism>
<dbReference type="InterPro" id="IPR023210">
    <property type="entry name" value="NADP_OxRdtase_dom"/>
</dbReference>
<reference evidence="3 4" key="1">
    <citation type="submission" date="2019-04" db="EMBL/GenBank/DDBJ databases">
        <title>Complete genome sequence of Agrobacterium tumefaciens CFBP7129.</title>
        <authorList>
            <person name="Haryono M."/>
            <person name="Lin Y.-C."/>
            <person name="Lai E.-M."/>
            <person name="Kuo C.-H."/>
        </authorList>
    </citation>
    <scope>NUCLEOTIDE SEQUENCE [LARGE SCALE GENOMIC DNA]</scope>
    <source>
        <strain evidence="3 4">CFBP7129</strain>
        <plasmid evidence="4">patcfbp7129a</plasmid>
    </source>
</reference>
<name>A0A4D7YVN0_AGRTU</name>
<protein>
    <submittedName>
        <fullName evidence="3">Aldo/keto reductase</fullName>
    </submittedName>
</protein>
<keyword evidence="3" id="KW-0614">Plasmid</keyword>
<evidence type="ECO:0000313" key="4">
    <source>
        <dbReference type="Proteomes" id="UP000298649"/>
    </source>
</evidence>
<dbReference type="Pfam" id="PF00248">
    <property type="entry name" value="Aldo_ket_red"/>
    <property type="match status" value="1"/>
</dbReference>
<dbReference type="PANTHER" id="PTHR43364">
    <property type="entry name" value="NADH-SPECIFIC METHYLGLYOXAL REDUCTASE-RELATED"/>
    <property type="match status" value="1"/>
</dbReference>
<evidence type="ECO:0000256" key="1">
    <source>
        <dbReference type="ARBA" id="ARBA00023002"/>
    </source>
</evidence>
<evidence type="ECO:0000313" key="3">
    <source>
        <dbReference type="EMBL" id="QCL98016.1"/>
    </source>
</evidence>
<geneLocation type="plasmid" evidence="4">
    <name>patcfbp7129a</name>
</geneLocation>
<sequence length="349" mass="38009">MKYNTLGHTGLFVSELCLGTMTFGGRGVWANMGNVQQNGAQALIARALDHGINFIDTADIYSSGASEEMIGQSLKNLGVRREDVVIATKVCGPMGEGPNDAGNSRGHIFDSVKASLRRLQVDHIDLYQLHNVDNVTPIEESLAALDALVKQGLVRYVGVSNWSAWQMARALGHSERLQIAKIATSQNYYTLAGRDIEREIVPLITAEKLGLLVWSPLAGGLLSGKFGRDRKAEKGSRRTVFDFPPVTMDRAYDVIDVMERIGAVKGVSVARIALAWLLHQPHVASVIVGAKTVAQLDDSVGSSEIRLSADEIAELDTVSRITPEYPAWMQRTREVAVRPPRGEPIDLNA</sequence>
<keyword evidence="1" id="KW-0560">Oxidoreductase</keyword>
<dbReference type="PANTHER" id="PTHR43364:SF18">
    <property type="entry name" value="OXIDOREDUCTASE"/>
    <property type="match status" value="1"/>
</dbReference>
<dbReference type="GO" id="GO:0005829">
    <property type="term" value="C:cytosol"/>
    <property type="evidence" value="ECO:0007669"/>
    <property type="project" value="TreeGrafter"/>
</dbReference>
<dbReference type="GO" id="GO:0016491">
    <property type="term" value="F:oxidoreductase activity"/>
    <property type="evidence" value="ECO:0007669"/>
    <property type="project" value="UniProtKB-KW"/>
</dbReference>
<dbReference type="Proteomes" id="UP000298649">
    <property type="component" value="Plasmid pAtCFBP7129a"/>
</dbReference>
<dbReference type="CDD" id="cd19091">
    <property type="entry name" value="AKR_PsAKR"/>
    <property type="match status" value="1"/>
</dbReference>
<dbReference type="InterPro" id="IPR036812">
    <property type="entry name" value="NAD(P)_OxRdtase_dom_sf"/>
</dbReference>
<gene>
    <name evidence="3" type="ORF">CFBP7129_26895</name>
</gene>
<dbReference type="FunFam" id="3.20.20.100:FF:000004">
    <property type="entry name" value="Oxidoreductase, aldo/keto reductase"/>
    <property type="match status" value="1"/>
</dbReference>
<proteinExistence type="predicted"/>
<dbReference type="SUPFAM" id="SSF51430">
    <property type="entry name" value="NAD(P)-linked oxidoreductase"/>
    <property type="match status" value="1"/>
</dbReference>
<feature type="domain" description="NADP-dependent oxidoreductase" evidence="2">
    <location>
        <begin position="15"/>
        <end position="318"/>
    </location>
</feature>
<evidence type="ECO:0000259" key="2">
    <source>
        <dbReference type="Pfam" id="PF00248"/>
    </source>
</evidence>
<dbReference type="EMBL" id="CP039924">
    <property type="protein sequence ID" value="QCL98016.1"/>
    <property type="molecule type" value="Genomic_DNA"/>
</dbReference>
<accession>A0A4D7YVN0</accession>
<dbReference type="RefSeq" id="WP_137006349.1">
    <property type="nucleotide sequence ID" value="NZ_CP039924.1"/>
</dbReference>